<sequence length="52" mass="6409">MGNIFFDFFEKVFDLKKSVFCQYFSFRIKIVLNTFNLLKKAYKLFNVKRKWG</sequence>
<gene>
    <name evidence="1" type="ORF">MYP_1498</name>
</gene>
<proteinExistence type="predicted"/>
<evidence type="ECO:0000313" key="1">
    <source>
        <dbReference type="EMBL" id="GAL84270.1"/>
    </source>
</evidence>
<evidence type="ECO:0000313" key="2">
    <source>
        <dbReference type="Proteomes" id="UP000030185"/>
    </source>
</evidence>
<protein>
    <submittedName>
        <fullName evidence="1">Uncharacterized protein</fullName>
    </submittedName>
</protein>
<dbReference type="AlphaFoldDB" id="A0A098LBJ8"/>
<accession>A0A098LBJ8</accession>
<name>A0A098LBJ8_9BACT</name>
<keyword evidence="2" id="KW-1185">Reference proteome</keyword>
<organism evidence="1 2">
    <name type="scientific">Sporocytophaga myxococcoides</name>
    <dbReference type="NCBI Taxonomy" id="153721"/>
    <lineage>
        <taxon>Bacteria</taxon>
        <taxon>Pseudomonadati</taxon>
        <taxon>Bacteroidota</taxon>
        <taxon>Cytophagia</taxon>
        <taxon>Cytophagales</taxon>
        <taxon>Cytophagaceae</taxon>
        <taxon>Sporocytophaga</taxon>
    </lineage>
</organism>
<dbReference type="Proteomes" id="UP000030185">
    <property type="component" value="Unassembled WGS sequence"/>
</dbReference>
<dbReference type="EMBL" id="BBLT01000002">
    <property type="protein sequence ID" value="GAL84270.1"/>
    <property type="molecule type" value="Genomic_DNA"/>
</dbReference>
<reference evidence="1 2" key="1">
    <citation type="submission" date="2014-09" db="EMBL/GenBank/DDBJ databases">
        <title>Sporocytophaga myxococcoides PG-01 genome sequencing.</title>
        <authorList>
            <person name="Liu L."/>
            <person name="Gao P.J."/>
            <person name="Chen G.J."/>
            <person name="Wang L.S."/>
        </authorList>
    </citation>
    <scope>NUCLEOTIDE SEQUENCE [LARGE SCALE GENOMIC DNA]</scope>
    <source>
        <strain evidence="1 2">PG-01</strain>
    </source>
</reference>
<comment type="caution">
    <text evidence="1">The sequence shown here is derived from an EMBL/GenBank/DDBJ whole genome shotgun (WGS) entry which is preliminary data.</text>
</comment>